<dbReference type="Gene3D" id="3.40.1350.10">
    <property type="match status" value="1"/>
</dbReference>
<proteinExistence type="predicted"/>
<gene>
    <name evidence="1" type="ORF">LCGC14_0187680</name>
</gene>
<dbReference type="GO" id="GO:0003676">
    <property type="term" value="F:nucleic acid binding"/>
    <property type="evidence" value="ECO:0007669"/>
    <property type="project" value="InterPro"/>
</dbReference>
<evidence type="ECO:0000313" key="1">
    <source>
        <dbReference type="EMBL" id="KKN94421.1"/>
    </source>
</evidence>
<dbReference type="AlphaFoldDB" id="A0A0F9X694"/>
<dbReference type="InterPro" id="IPR011856">
    <property type="entry name" value="tRNA_endonuc-like_dom_sf"/>
</dbReference>
<comment type="caution">
    <text evidence="1">The sequence shown here is derived from an EMBL/GenBank/DDBJ whole genome shotgun (WGS) entry which is preliminary data.</text>
</comment>
<evidence type="ECO:0008006" key="2">
    <source>
        <dbReference type="Google" id="ProtNLM"/>
    </source>
</evidence>
<name>A0A0F9X694_9ZZZZ</name>
<accession>A0A0F9X694</accession>
<reference evidence="1" key="1">
    <citation type="journal article" date="2015" name="Nature">
        <title>Complex archaea that bridge the gap between prokaryotes and eukaryotes.</title>
        <authorList>
            <person name="Spang A."/>
            <person name="Saw J.H."/>
            <person name="Jorgensen S.L."/>
            <person name="Zaremba-Niedzwiedzka K."/>
            <person name="Martijn J."/>
            <person name="Lind A.E."/>
            <person name="van Eijk R."/>
            <person name="Schleper C."/>
            <person name="Guy L."/>
            <person name="Ettema T.J."/>
        </authorList>
    </citation>
    <scope>NUCLEOTIDE SEQUENCE</scope>
</reference>
<dbReference type="EMBL" id="LAZR01000078">
    <property type="protein sequence ID" value="KKN94421.1"/>
    <property type="molecule type" value="Genomic_DNA"/>
</dbReference>
<sequence length="103" mass="11825">MGRQGGPLESYIERRVVKFGERLGYVVRKVQWVARKGAPDRVFMGSGFTLWIEFKQLGVKPEPHQAKEHMRMRSAGQLVFVIDNIADGEALLRRYARDHADVL</sequence>
<organism evidence="1">
    <name type="scientific">marine sediment metagenome</name>
    <dbReference type="NCBI Taxonomy" id="412755"/>
    <lineage>
        <taxon>unclassified sequences</taxon>
        <taxon>metagenomes</taxon>
        <taxon>ecological metagenomes</taxon>
    </lineage>
</organism>
<protein>
    <recommendedName>
        <fullName evidence="2">VRR-NUC domain-containing protein</fullName>
    </recommendedName>
</protein>